<proteinExistence type="predicted"/>
<name>A0ABS7J847_9SPHN</name>
<gene>
    <name evidence="2" type="ORF">K3174_06350</name>
</gene>
<sequence>MSSVATAQQVSEVPLSEEVRYPSDPDTVIAATLERPPSTDERLLPVVVIISGTGPWTRGGWENMRATLHAAGFATLMYDKRGLGQSTGTFVDTIPAMQRDVAAAVAFLRTRADIDHERIALMGISQGAVAAPLVASEDPAIAAVVMLSGPVGPRGELFLGILRGHLTNAGKTSEQINRVTAAVAAWMNARSEVADESETANLRKAVVDAFAEVGFPQDQAENFVAALDDEVVLSMYDVASDRALERLRMPTLAIYGSKDEVIAPYLSIEAATVALQGNPDAIVVAIPGMTHELQRATPMPSSGTAPKDGTMPVVTELVGNWLARRLGTMPRGR</sequence>
<dbReference type="PANTHER" id="PTHR43265:SF1">
    <property type="entry name" value="ESTERASE ESTD"/>
    <property type="match status" value="1"/>
</dbReference>
<dbReference type="Pfam" id="PF12146">
    <property type="entry name" value="Hydrolase_4"/>
    <property type="match status" value="1"/>
</dbReference>
<protein>
    <submittedName>
        <fullName evidence="2">Alpha/beta fold hydrolase</fullName>
    </submittedName>
</protein>
<evidence type="ECO:0000259" key="1">
    <source>
        <dbReference type="Pfam" id="PF12146"/>
    </source>
</evidence>
<dbReference type="Gene3D" id="3.40.50.1820">
    <property type="entry name" value="alpha/beta hydrolase"/>
    <property type="match status" value="1"/>
</dbReference>
<evidence type="ECO:0000313" key="2">
    <source>
        <dbReference type="EMBL" id="MBX7482145.1"/>
    </source>
</evidence>
<dbReference type="EMBL" id="JAIGNO010000003">
    <property type="protein sequence ID" value="MBX7482145.1"/>
    <property type="molecule type" value="Genomic_DNA"/>
</dbReference>
<dbReference type="InterPro" id="IPR053145">
    <property type="entry name" value="AB_hydrolase_Est10"/>
</dbReference>
<evidence type="ECO:0000313" key="3">
    <source>
        <dbReference type="Proteomes" id="UP000755104"/>
    </source>
</evidence>
<dbReference type="Proteomes" id="UP000755104">
    <property type="component" value="Unassembled WGS sequence"/>
</dbReference>
<dbReference type="RefSeq" id="WP_221556941.1">
    <property type="nucleotide sequence ID" value="NZ_JAIGNO010000003.1"/>
</dbReference>
<dbReference type="PANTHER" id="PTHR43265">
    <property type="entry name" value="ESTERASE ESTD"/>
    <property type="match status" value="1"/>
</dbReference>
<keyword evidence="3" id="KW-1185">Reference proteome</keyword>
<feature type="domain" description="Serine aminopeptidase S33" evidence="1">
    <location>
        <begin position="46"/>
        <end position="293"/>
    </location>
</feature>
<dbReference type="InterPro" id="IPR022742">
    <property type="entry name" value="Hydrolase_4"/>
</dbReference>
<comment type="caution">
    <text evidence="2">The sequence shown here is derived from an EMBL/GenBank/DDBJ whole genome shotgun (WGS) entry which is preliminary data.</text>
</comment>
<accession>A0ABS7J847</accession>
<dbReference type="GO" id="GO:0016787">
    <property type="term" value="F:hydrolase activity"/>
    <property type="evidence" value="ECO:0007669"/>
    <property type="project" value="UniProtKB-KW"/>
</dbReference>
<organism evidence="2 3">
    <name type="scientific">Qipengyuania qiaonensis</name>
    <dbReference type="NCBI Taxonomy" id="2867240"/>
    <lineage>
        <taxon>Bacteria</taxon>
        <taxon>Pseudomonadati</taxon>
        <taxon>Pseudomonadota</taxon>
        <taxon>Alphaproteobacteria</taxon>
        <taxon>Sphingomonadales</taxon>
        <taxon>Erythrobacteraceae</taxon>
        <taxon>Qipengyuania</taxon>
    </lineage>
</organism>
<keyword evidence="2" id="KW-0378">Hydrolase</keyword>
<dbReference type="SUPFAM" id="SSF53474">
    <property type="entry name" value="alpha/beta-Hydrolases"/>
    <property type="match status" value="1"/>
</dbReference>
<dbReference type="InterPro" id="IPR029058">
    <property type="entry name" value="AB_hydrolase_fold"/>
</dbReference>
<reference evidence="2 3" key="1">
    <citation type="submission" date="2021-08" db="EMBL/GenBank/DDBJ databases">
        <title>Comparative Genomics Analysis of the Genus Qipengyuania Reveals Extensive Genetic Diversity and Metabolic Versatility, Including the Description of Fifteen Novel Species.</title>
        <authorList>
            <person name="Liu Y."/>
        </authorList>
    </citation>
    <scope>NUCLEOTIDE SEQUENCE [LARGE SCALE GENOMIC DNA]</scope>
    <source>
        <strain evidence="2 3">6D47A</strain>
    </source>
</reference>